<proteinExistence type="predicted"/>
<dbReference type="RefSeq" id="WP_169923839.1">
    <property type="nucleotide sequence ID" value="NZ_PDJC01000001.1"/>
</dbReference>
<name>A0A2A9CTR6_9ACTN</name>
<accession>A0A2A9CTR6</accession>
<dbReference type="PROSITE" id="PS51257">
    <property type="entry name" value="PROKAR_LIPOPROTEIN"/>
    <property type="match status" value="1"/>
</dbReference>
<keyword evidence="1" id="KW-0812">Transmembrane</keyword>
<reference evidence="2 3" key="1">
    <citation type="submission" date="2017-10" db="EMBL/GenBank/DDBJ databases">
        <title>Sequencing the genomes of 1000 actinobacteria strains.</title>
        <authorList>
            <person name="Klenk H.-P."/>
        </authorList>
    </citation>
    <scope>NUCLEOTIDE SEQUENCE [LARGE SCALE GENOMIC DNA]</scope>
    <source>
        <strain evidence="2 3">DSM 15597</strain>
    </source>
</reference>
<keyword evidence="3" id="KW-1185">Reference proteome</keyword>
<dbReference type="AlphaFoldDB" id="A0A2A9CTR6"/>
<feature type="transmembrane region" description="Helical" evidence="1">
    <location>
        <begin position="12"/>
        <end position="33"/>
    </location>
</feature>
<dbReference type="EMBL" id="PDJC01000001">
    <property type="protein sequence ID" value="PFG17847.1"/>
    <property type="molecule type" value="Genomic_DNA"/>
</dbReference>
<evidence type="ECO:0000313" key="2">
    <source>
        <dbReference type="EMBL" id="PFG17847.1"/>
    </source>
</evidence>
<keyword evidence="1" id="KW-0472">Membrane</keyword>
<gene>
    <name evidence="2" type="ORF">ATK74_2424</name>
</gene>
<keyword evidence="1" id="KW-1133">Transmembrane helix</keyword>
<protein>
    <submittedName>
        <fullName evidence="2">Uncharacterized protein</fullName>
    </submittedName>
</protein>
<organism evidence="2 3">
    <name type="scientific">Propionicimonas paludicola</name>
    <dbReference type="NCBI Taxonomy" id="185243"/>
    <lineage>
        <taxon>Bacteria</taxon>
        <taxon>Bacillati</taxon>
        <taxon>Actinomycetota</taxon>
        <taxon>Actinomycetes</taxon>
        <taxon>Propionibacteriales</taxon>
        <taxon>Nocardioidaceae</taxon>
        <taxon>Propionicimonas</taxon>
    </lineage>
</organism>
<dbReference type="Proteomes" id="UP000226079">
    <property type="component" value="Unassembled WGS sequence"/>
</dbReference>
<comment type="caution">
    <text evidence="2">The sequence shown here is derived from an EMBL/GenBank/DDBJ whole genome shotgun (WGS) entry which is preliminary data.</text>
</comment>
<sequence>MREIEGLDLLDLAAVGAVALIGCVLILFAIGSLKRSLQRRSHARRAAG</sequence>
<evidence type="ECO:0000313" key="3">
    <source>
        <dbReference type="Proteomes" id="UP000226079"/>
    </source>
</evidence>
<evidence type="ECO:0000256" key="1">
    <source>
        <dbReference type="SAM" id="Phobius"/>
    </source>
</evidence>